<reference evidence="2" key="1">
    <citation type="submission" date="2021-04" db="EMBL/GenBank/DDBJ databases">
        <title>Genomic characterization of endocarditis-associated Neisseria elongata subsp. nitroreducens.</title>
        <authorList>
            <person name="Schorner M."/>
            <person name="Passarelli-Araujo H."/>
            <person name="Scheffer M."/>
            <person name="Barazzetti F."/>
            <person name="Martins J."/>
            <person name="Machado H."/>
            <person name="Palmeiro J."/>
            <person name="Bazzo M."/>
        </authorList>
    </citation>
    <scope>NUCLEOTIDE SEQUENCE</scope>
    <source>
        <strain evidence="2">Nel_M001</strain>
    </source>
</reference>
<dbReference type="EMBL" id="JAGJWT010000017">
    <property type="protein sequence ID" value="MBS9341608.1"/>
    <property type="molecule type" value="Genomic_DNA"/>
</dbReference>
<evidence type="ECO:0000313" key="2">
    <source>
        <dbReference type="EMBL" id="MBS9341608.1"/>
    </source>
</evidence>
<evidence type="ECO:0000256" key="1">
    <source>
        <dbReference type="SAM" id="Phobius"/>
    </source>
</evidence>
<dbReference type="RefSeq" id="WP_214038547.1">
    <property type="nucleotide sequence ID" value="NZ_JAGJWT010000017.1"/>
</dbReference>
<gene>
    <name evidence="2" type="ORF">J8641_12530</name>
</gene>
<comment type="caution">
    <text evidence="2">The sequence shown here is derived from an EMBL/GenBank/DDBJ whole genome shotgun (WGS) entry which is preliminary data.</text>
</comment>
<protein>
    <submittedName>
        <fullName evidence="2">Uncharacterized protein</fullName>
    </submittedName>
</protein>
<dbReference type="Proteomes" id="UP000708805">
    <property type="component" value="Unassembled WGS sequence"/>
</dbReference>
<keyword evidence="1" id="KW-0812">Transmembrane</keyword>
<dbReference type="AlphaFoldDB" id="A0A9X0ZWK5"/>
<evidence type="ECO:0000313" key="3">
    <source>
        <dbReference type="Proteomes" id="UP000708805"/>
    </source>
</evidence>
<sequence>MSDRALQSPKGVLFHFVYFFMMLFAICFLIVSSILFTIFYPNVALAKIFQNEFYRAFILTALPQLLCQAVFATRVLSVWQKKKAV</sequence>
<feature type="transmembrane region" description="Helical" evidence="1">
    <location>
        <begin position="12"/>
        <end position="41"/>
    </location>
</feature>
<proteinExistence type="predicted"/>
<organism evidence="2 3">
    <name type="scientific">Neisseria elongata subsp. nitroreducens</name>
    <dbReference type="NCBI Taxonomy" id="90367"/>
    <lineage>
        <taxon>Bacteria</taxon>
        <taxon>Pseudomonadati</taxon>
        <taxon>Pseudomonadota</taxon>
        <taxon>Betaproteobacteria</taxon>
        <taxon>Neisseriales</taxon>
        <taxon>Neisseriaceae</taxon>
        <taxon>Neisseria</taxon>
    </lineage>
</organism>
<keyword evidence="1" id="KW-1133">Transmembrane helix</keyword>
<accession>A0A9X0ZWK5</accession>
<keyword evidence="1" id="KW-0472">Membrane</keyword>
<name>A0A9X0ZWK5_NEIEL</name>
<feature type="transmembrane region" description="Helical" evidence="1">
    <location>
        <begin position="53"/>
        <end position="76"/>
    </location>
</feature>